<keyword evidence="10" id="KW-0472">Membrane</keyword>
<evidence type="ECO:0000256" key="4">
    <source>
        <dbReference type="ARBA" id="ARBA00022729"/>
    </source>
</evidence>
<dbReference type="Gene3D" id="1.20.120.310">
    <property type="entry name" value="ERV/ALR sulfhydryl oxidase domain"/>
    <property type="match status" value="1"/>
</dbReference>
<evidence type="ECO:0000313" key="14">
    <source>
        <dbReference type="EMBL" id="MBY20872.1"/>
    </source>
</evidence>
<gene>
    <name evidence="14" type="primary">QSOX1</name>
    <name evidence="14" type="ORF">g.131092</name>
</gene>
<accession>A0A2S2NV03</accession>
<evidence type="ECO:0000256" key="9">
    <source>
        <dbReference type="ARBA" id="ARBA00048864"/>
    </source>
</evidence>
<dbReference type="EC" id="1.8.3.2" evidence="10"/>
<dbReference type="GO" id="GO:0005615">
    <property type="term" value="C:extracellular space"/>
    <property type="evidence" value="ECO:0007669"/>
    <property type="project" value="TreeGrafter"/>
</dbReference>
<name>A0A2S2NV03_SCHGA</name>
<keyword evidence="7" id="KW-1015">Disulfide bond</keyword>
<evidence type="ECO:0000259" key="12">
    <source>
        <dbReference type="PROSITE" id="PS51324"/>
    </source>
</evidence>
<dbReference type="PANTHER" id="PTHR22897:SF8">
    <property type="entry name" value="SULFHYDRYL OXIDASE"/>
    <property type="match status" value="1"/>
</dbReference>
<evidence type="ECO:0000256" key="2">
    <source>
        <dbReference type="ARBA" id="ARBA00006041"/>
    </source>
</evidence>
<dbReference type="PROSITE" id="PS51352">
    <property type="entry name" value="THIOREDOXIN_2"/>
    <property type="match status" value="1"/>
</dbReference>
<keyword evidence="8" id="KW-0325">Glycoprotein</keyword>
<feature type="domain" description="ERV/ALR sulfhydryl oxidase" evidence="12">
    <location>
        <begin position="389"/>
        <end position="491"/>
    </location>
</feature>
<evidence type="ECO:0000256" key="10">
    <source>
        <dbReference type="RuleBase" id="RU371123"/>
    </source>
</evidence>
<feature type="domain" description="Thioredoxin" evidence="13">
    <location>
        <begin position="14"/>
        <end position="149"/>
    </location>
</feature>
<keyword evidence="10" id="KW-0812">Transmembrane</keyword>
<dbReference type="Pfam" id="PF04777">
    <property type="entry name" value="Evr1_Alr"/>
    <property type="match status" value="1"/>
</dbReference>
<evidence type="ECO:0000256" key="3">
    <source>
        <dbReference type="ARBA" id="ARBA00022630"/>
    </source>
</evidence>
<dbReference type="InterPro" id="IPR017905">
    <property type="entry name" value="ERV/ALR_sulphydryl_oxidase"/>
</dbReference>
<evidence type="ECO:0000259" key="13">
    <source>
        <dbReference type="PROSITE" id="PS51352"/>
    </source>
</evidence>
<comment type="similarity">
    <text evidence="2">Belongs to the quiescin-sulfhydryl oxidase (QSOX) family.</text>
</comment>
<dbReference type="Pfam" id="PF00085">
    <property type="entry name" value="Thioredoxin"/>
    <property type="match status" value="1"/>
</dbReference>
<protein>
    <recommendedName>
        <fullName evidence="10">Sulfhydryl oxidase</fullName>
        <ecNumber evidence="10">1.8.3.2</ecNumber>
    </recommendedName>
</protein>
<dbReference type="GO" id="GO:0003756">
    <property type="term" value="F:protein disulfide isomerase activity"/>
    <property type="evidence" value="ECO:0007669"/>
    <property type="project" value="TreeGrafter"/>
</dbReference>
<dbReference type="InterPro" id="IPR036774">
    <property type="entry name" value="ERV/ALR_sulphydryl_oxid_sf"/>
</dbReference>
<dbReference type="AlphaFoldDB" id="A0A2S2NV03"/>
<keyword evidence="3 10" id="KW-0285">Flavoprotein</keyword>
<dbReference type="GO" id="GO:0000139">
    <property type="term" value="C:Golgi membrane"/>
    <property type="evidence" value="ECO:0007669"/>
    <property type="project" value="TreeGrafter"/>
</dbReference>
<feature type="chain" id="PRO_5015604229" description="Sulfhydryl oxidase" evidence="11">
    <location>
        <begin position="25"/>
        <end position="613"/>
    </location>
</feature>
<reference evidence="14" key="1">
    <citation type="submission" date="2018-04" db="EMBL/GenBank/DDBJ databases">
        <title>Transcriptome of Schizaphis graminum biotype I.</title>
        <authorList>
            <person name="Scully E.D."/>
            <person name="Geib S.M."/>
            <person name="Palmer N.A."/>
            <person name="Koch K."/>
            <person name="Bradshaw J."/>
            <person name="Heng-Moss T."/>
            <person name="Sarath G."/>
        </authorList>
    </citation>
    <scope>NUCLEOTIDE SEQUENCE</scope>
</reference>
<feature type="transmembrane region" description="Helical" evidence="10">
    <location>
        <begin position="577"/>
        <end position="596"/>
    </location>
</feature>
<dbReference type="InterPro" id="IPR040986">
    <property type="entry name" value="QSOX_FAD-bd_dom"/>
</dbReference>
<dbReference type="InterPro" id="IPR042568">
    <property type="entry name" value="QSOX_FAD-bd_sf"/>
</dbReference>
<sequence length="613" mass="70657">MSRFSGYVVVVLLIAALNTSPACTELIGLYEDTDLMEILDKTNFNDKVLQGNTSYVIEFYNAFCGHCIRFSTPWKGFGIQVYGWRNYVKVGVIDCSNEMNSQICRDYEVMAYPTVRYFPPRPASDNIGIDFIRSFNIQVMKDFLIKMLQETQKNTTESTLCDIQPYEKVNVELDSNNILTFIVIDKSNNKLAQELIIDFCPVKKVKIINVVNSNTELADLLKTETYPSLYLVENNNQFKLLASGNNKTNFTNAINMYLETVHMTPFSLIDITTTLHNLLFKKDKVSVHNDNTVYLSDLEATLRYSLEHEILSRSVITGDSLNALNSYLELLIECFPFSIRGKKFIKLIWDHTRFNKTVSGEKLGNVINNYELLLKPYITNHIWIGCEGSQPMYRKYPCGLWTMFHTLAVQASMKNLITFNGKQVLEIIAGYVKHFFGCTDCSEHFMNMATTIQTNVSSLDDAVLWLWSAHNQVNQRLKGDVTEDPMHPKILFPLKVHCETCYQNGTDMWNKTEVLKYLKNMYSAISLQKTPYNNIHSQPKNSIISIKRSINDEDDDINYNNNVLDEKVWMFDINTCMVIYILSCIVLMTLFYLLLVKKHCKKNKFIYLILGKV</sequence>
<dbReference type="PANTHER" id="PTHR22897">
    <property type="entry name" value="QUIESCIN Q6-RELATED SULFHYDRYL OXIDASE"/>
    <property type="match status" value="1"/>
</dbReference>
<dbReference type="GO" id="GO:0006457">
    <property type="term" value="P:protein folding"/>
    <property type="evidence" value="ECO:0007669"/>
    <property type="project" value="TreeGrafter"/>
</dbReference>
<keyword evidence="6 10" id="KW-0560">Oxidoreductase</keyword>
<dbReference type="Gene3D" id="1.20.120.1960">
    <property type="entry name" value="QSOX sulfhydryl oxidase domain"/>
    <property type="match status" value="1"/>
</dbReference>
<evidence type="ECO:0000256" key="11">
    <source>
        <dbReference type="SAM" id="SignalP"/>
    </source>
</evidence>
<evidence type="ECO:0000256" key="5">
    <source>
        <dbReference type="ARBA" id="ARBA00022827"/>
    </source>
</evidence>
<comment type="cofactor">
    <cofactor evidence="1 10">
        <name>FAD</name>
        <dbReference type="ChEBI" id="CHEBI:57692"/>
    </cofactor>
</comment>
<evidence type="ECO:0000256" key="6">
    <source>
        <dbReference type="ARBA" id="ARBA00023002"/>
    </source>
</evidence>
<dbReference type="GO" id="GO:0016971">
    <property type="term" value="F:flavin-dependent sulfhydryl oxidase activity"/>
    <property type="evidence" value="ECO:0007669"/>
    <property type="project" value="InterPro"/>
</dbReference>
<organism evidence="14">
    <name type="scientific">Schizaphis graminum</name>
    <name type="common">Green bug aphid</name>
    <dbReference type="NCBI Taxonomy" id="13262"/>
    <lineage>
        <taxon>Eukaryota</taxon>
        <taxon>Metazoa</taxon>
        <taxon>Ecdysozoa</taxon>
        <taxon>Arthropoda</taxon>
        <taxon>Hexapoda</taxon>
        <taxon>Insecta</taxon>
        <taxon>Pterygota</taxon>
        <taxon>Neoptera</taxon>
        <taxon>Paraneoptera</taxon>
        <taxon>Hemiptera</taxon>
        <taxon>Sternorrhyncha</taxon>
        <taxon>Aphidomorpha</taxon>
        <taxon>Aphidoidea</taxon>
        <taxon>Aphididae</taxon>
        <taxon>Aphidini</taxon>
        <taxon>Schizaphis</taxon>
    </lineage>
</organism>
<dbReference type="InterPro" id="IPR039798">
    <property type="entry name" value="Sulfhydryl_oxidase"/>
</dbReference>
<evidence type="ECO:0000256" key="8">
    <source>
        <dbReference type="ARBA" id="ARBA00023180"/>
    </source>
</evidence>
<dbReference type="EMBL" id="GGMR01008253">
    <property type="protein sequence ID" value="MBY20872.1"/>
    <property type="molecule type" value="Transcribed_RNA"/>
</dbReference>
<dbReference type="Gene3D" id="3.40.30.10">
    <property type="entry name" value="Glutaredoxin"/>
    <property type="match status" value="2"/>
</dbReference>
<keyword evidence="4 11" id="KW-0732">Signal</keyword>
<feature type="signal peptide" evidence="11">
    <location>
        <begin position="1"/>
        <end position="24"/>
    </location>
</feature>
<dbReference type="InterPro" id="IPR036249">
    <property type="entry name" value="Thioredoxin-like_sf"/>
</dbReference>
<proteinExistence type="inferred from homology"/>
<dbReference type="FunFam" id="1.20.120.310:FF:000001">
    <property type="entry name" value="Sulfhydryl oxidase"/>
    <property type="match status" value="1"/>
</dbReference>
<evidence type="ECO:0000256" key="1">
    <source>
        <dbReference type="ARBA" id="ARBA00001974"/>
    </source>
</evidence>
<dbReference type="InterPro" id="IPR013766">
    <property type="entry name" value="Thioredoxin_domain"/>
</dbReference>
<keyword evidence="10" id="KW-1133">Transmembrane helix</keyword>
<dbReference type="SUPFAM" id="SSF69000">
    <property type="entry name" value="FAD-dependent thiol oxidase"/>
    <property type="match status" value="1"/>
</dbReference>
<dbReference type="PROSITE" id="PS51324">
    <property type="entry name" value="ERV_ALR"/>
    <property type="match status" value="1"/>
</dbReference>
<comment type="catalytic activity">
    <reaction evidence="9 10">
        <text>2 R'C(R)SH + O2 = R'C(R)S-S(R)CR' + H2O2</text>
        <dbReference type="Rhea" id="RHEA:17357"/>
        <dbReference type="ChEBI" id="CHEBI:15379"/>
        <dbReference type="ChEBI" id="CHEBI:16240"/>
        <dbReference type="ChEBI" id="CHEBI:16520"/>
        <dbReference type="ChEBI" id="CHEBI:17412"/>
        <dbReference type="EC" id="1.8.3.2"/>
    </reaction>
</comment>
<keyword evidence="5 10" id="KW-0274">FAD</keyword>
<evidence type="ECO:0000256" key="7">
    <source>
        <dbReference type="ARBA" id="ARBA00023157"/>
    </source>
</evidence>
<dbReference type="Pfam" id="PF18371">
    <property type="entry name" value="FAD_SOX"/>
    <property type="match status" value="1"/>
</dbReference>
<dbReference type="SUPFAM" id="SSF52833">
    <property type="entry name" value="Thioredoxin-like"/>
    <property type="match status" value="1"/>
</dbReference>